<dbReference type="AlphaFoldDB" id="A0A8S9IQW1"/>
<proteinExistence type="predicted"/>
<comment type="caution">
    <text evidence="1">The sequence shown here is derived from an EMBL/GenBank/DDBJ whole genome shotgun (WGS) entry which is preliminary data.</text>
</comment>
<reference evidence="1" key="1">
    <citation type="submission" date="2019-12" db="EMBL/GenBank/DDBJ databases">
        <title>Genome sequencing and annotation of Brassica cretica.</title>
        <authorList>
            <person name="Studholme D.J."/>
            <person name="Sarris P.F."/>
        </authorList>
    </citation>
    <scope>NUCLEOTIDE SEQUENCE</scope>
    <source>
        <strain evidence="1">PFS-102/07</strain>
        <tissue evidence="1">Leaf</tissue>
    </source>
</reference>
<reference evidence="2 3" key="3">
    <citation type="journal article" date="2020" name="BMC Genomics">
        <title>Intraspecific diversification of the crop wild relative Brassica cretica Lam. using demographic model selection.</title>
        <authorList>
            <person name="Kioukis A."/>
            <person name="Michalopoulou V.A."/>
            <person name="Briers L."/>
            <person name="Pirintsos S."/>
            <person name="Studholme D.J."/>
            <person name="Pavlidis P."/>
            <person name="Sarris P.F."/>
        </authorList>
    </citation>
    <scope>NUCLEOTIDE SEQUENCE [LARGE SCALE GENOMIC DNA]</scope>
    <source>
        <strain evidence="3">cv. PFS-1207/04</strain>
        <strain evidence="2">PFS-1207/04</strain>
    </source>
</reference>
<evidence type="ECO:0000313" key="2">
    <source>
        <dbReference type="EMBL" id="KAF3568434.1"/>
    </source>
</evidence>
<evidence type="ECO:0000313" key="3">
    <source>
        <dbReference type="Proteomes" id="UP000266723"/>
    </source>
</evidence>
<name>A0A8S9IQW1_BRACR</name>
<dbReference type="EMBL" id="QGKY02001015">
    <property type="protein sequence ID" value="KAF2572329.1"/>
    <property type="molecule type" value="Genomic_DNA"/>
</dbReference>
<organism evidence="1">
    <name type="scientific">Brassica cretica</name>
    <name type="common">Mustard</name>
    <dbReference type="NCBI Taxonomy" id="69181"/>
    <lineage>
        <taxon>Eukaryota</taxon>
        <taxon>Viridiplantae</taxon>
        <taxon>Streptophyta</taxon>
        <taxon>Embryophyta</taxon>
        <taxon>Tracheophyta</taxon>
        <taxon>Spermatophyta</taxon>
        <taxon>Magnoliopsida</taxon>
        <taxon>eudicotyledons</taxon>
        <taxon>Gunneridae</taxon>
        <taxon>Pentapetalae</taxon>
        <taxon>rosids</taxon>
        <taxon>malvids</taxon>
        <taxon>Brassicales</taxon>
        <taxon>Brassicaceae</taxon>
        <taxon>Brassiceae</taxon>
        <taxon>Brassica</taxon>
    </lineage>
</organism>
<protein>
    <submittedName>
        <fullName evidence="1">Uncharacterized protein</fullName>
    </submittedName>
</protein>
<evidence type="ECO:0000313" key="1">
    <source>
        <dbReference type="EMBL" id="KAF2572329.1"/>
    </source>
</evidence>
<sequence length="85" mass="9840">MITTNLASQFRLLHLQRGRSVQWSLMSIMRTTKKKRTLSTSALPWKKHEFSRFPMRPGGNIDRRKPSLQENRGILMAEIVGNSSE</sequence>
<reference evidence="2" key="2">
    <citation type="submission" date="2019-12" db="EMBL/GenBank/DDBJ databases">
        <authorList>
            <person name="Studholme D.J."/>
            <person name="Sarris P."/>
        </authorList>
    </citation>
    <scope>NUCLEOTIDE SEQUENCE</scope>
    <source>
        <strain evidence="2">PFS-1207/04</strain>
        <tissue evidence="2">Leaf</tissue>
    </source>
</reference>
<accession>A0A8S9IQW1</accession>
<keyword evidence="3" id="KW-1185">Reference proteome</keyword>
<dbReference type="EMBL" id="QGKV02000759">
    <property type="protein sequence ID" value="KAF3568434.1"/>
    <property type="molecule type" value="Genomic_DNA"/>
</dbReference>
<dbReference type="Proteomes" id="UP000266723">
    <property type="component" value="Unassembled WGS sequence"/>
</dbReference>
<gene>
    <name evidence="2" type="ORF">DY000_02016672</name>
    <name evidence="1" type="ORF">F2Q70_00004574</name>
</gene>